<reference evidence="2 3" key="1">
    <citation type="submission" date="2016-01" db="EMBL/GenBank/DDBJ databases">
        <title>The new phylogeny of the genus Mycobacterium.</title>
        <authorList>
            <person name="Tarcisio F."/>
            <person name="Conor M."/>
            <person name="Antonella G."/>
            <person name="Elisabetta G."/>
            <person name="Giulia F.S."/>
            <person name="Sara T."/>
            <person name="Anna F."/>
            <person name="Clotilde B."/>
            <person name="Roberto B."/>
            <person name="Veronica D.S."/>
            <person name="Fabio R."/>
            <person name="Monica P."/>
            <person name="Olivier J."/>
            <person name="Enrico T."/>
            <person name="Nicola S."/>
        </authorList>
    </citation>
    <scope>NUCLEOTIDE SEQUENCE [LARGE SCALE GENOMIC DNA]</scope>
    <source>
        <strain evidence="2 3">DSM 44179</strain>
    </source>
</reference>
<proteinExistence type="predicted"/>
<dbReference type="AlphaFoldDB" id="A0A1X1RGI2"/>
<comment type="caution">
    <text evidence="2">The sequence shown here is derived from an EMBL/GenBank/DDBJ whole genome shotgun (WGS) entry which is preliminary data.</text>
</comment>
<accession>A0A1X1RGI2</accession>
<name>A0A1X1RGI2_MYCFA</name>
<keyword evidence="3" id="KW-1185">Reference proteome</keyword>
<evidence type="ECO:0000313" key="3">
    <source>
        <dbReference type="Proteomes" id="UP000193484"/>
    </source>
</evidence>
<feature type="chain" id="PRO_5039625938" evidence="1">
    <location>
        <begin position="25"/>
        <end position="79"/>
    </location>
</feature>
<dbReference type="EMBL" id="LQOJ01000027">
    <property type="protein sequence ID" value="ORV05119.1"/>
    <property type="molecule type" value="Genomic_DNA"/>
</dbReference>
<dbReference type="STRING" id="1793.AWC04_07395"/>
<protein>
    <submittedName>
        <fullName evidence="2">Uncharacterized protein</fullName>
    </submittedName>
</protein>
<evidence type="ECO:0000256" key="1">
    <source>
        <dbReference type="SAM" id="SignalP"/>
    </source>
</evidence>
<feature type="signal peptide" evidence="1">
    <location>
        <begin position="1"/>
        <end position="24"/>
    </location>
</feature>
<organism evidence="2 3">
    <name type="scientific">Mycolicibacterium fallax</name>
    <name type="common">Mycobacterium fallax</name>
    <dbReference type="NCBI Taxonomy" id="1793"/>
    <lineage>
        <taxon>Bacteria</taxon>
        <taxon>Bacillati</taxon>
        <taxon>Actinomycetota</taxon>
        <taxon>Actinomycetes</taxon>
        <taxon>Mycobacteriales</taxon>
        <taxon>Mycobacteriaceae</taxon>
        <taxon>Mycolicibacterium</taxon>
    </lineage>
</organism>
<dbReference type="Proteomes" id="UP000193484">
    <property type="component" value="Unassembled WGS sequence"/>
</dbReference>
<gene>
    <name evidence="2" type="ORF">AWC04_07395</name>
</gene>
<sequence>MRMTKIAKLTVAGALIGASVSLGAGVAAADPAGNPDPVAPAWAPRKPAEVWLGQPVVWWWGPSGGYWGVWTNGQFLPLT</sequence>
<keyword evidence="1" id="KW-0732">Signal</keyword>
<evidence type="ECO:0000313" key="2">
    <source>
        <dbReference type="EMBL" id="ORV05119.1"/>
    </source>
</evidence>